<dbReference type="GeneID" id="63769913"/>
<name>A0A1Y2E6T6_9PEZI</name>
<dbReference type="Proteomes" id="UP000193689">
    <property type="component" value="Unassembled WGS sequence"/>
</dbReference>
<dbReference type="InParanoid" id="A0A1Y2E6T6"/>
<proteinExistence type="predicted"/>
<gene>
    <name evidence="1" type="ORF">BCR38DRAFT_149086</name>
</gene>
<accession>A0A1Y2E6T6</accession>
<protein>
    <submittedName>
        <fullName evidence="1">Uncharacterized protein</fullName>
    </submittedName>
</protein>
<dbReference type="EMBL" id="MCFJ01000004">
    <property type="protein sequence ID" value="ORY66996.1"/>
    <property type="molecule type" value="Genomic_DNA"/>
</dbReference>
<dbReference type="AlphaFoldDB" id="A0A1Y2E6T6"/>
<keyword evidence="2" id="KW-1185">Reference proteome</keyword>
<evidence type="ECO:0000313" key="2">
    <source>
        <dbReference type="Proteomes" id="UP000193689"/>
    </source>
</evidence>
<dbReference type="RefSeq" id="XP_040717620.1">
    <property type="nucleotide sequence ID" value="XM_040853701.1"/>
</dbReference>
<reference evidence="1 2" key="1">
    <citation type="submission" date="2016-07" db="EMBL/GenBank/DDBJ databases">
        <title>Pervasive Adenine N6-methylation of Active Genes in Fungi.</title>
        <authorList>
            <consortium name="DOE Joint Genome Institute"/>
            <person name="Mondo S.J."/>
            <person name="Dannebaum R.O."/>
            <person name="Kuo R.C."/>
            <person name="Labutti K."/>
            <person name="Haridas S."/>
            <person name="Kuo A."/>
            <person name="Salamov A."/>
            <person name="Ahrendt S.R."/>
            <person name="Lipzen A."/>
            <person name="Sullivan W."/>
            <person name="Andreopoulos W.B."/>
            <person name="Clum A."/>
            <person name="Lindquist E."/>
            <person name="Daum C."/>
            <person name="Ramamoorthy G.K."/>
            <person name="Gryganskyi A."/>
            <person name="Culley D."/>
            <person name="Magnuson J.K."/>
            <person name="James T.Y."/>
            <person name="O'Malley M.A."/>
            <person name="Stajich J.E."/>
            <person name="Spatafora J.W."/>
            <person name="Visel A."/>
            <person name="Grigoriev I.V."/>
        </authorList>
    </citation>
    <scope>NUCLEOTIDE SEQUENCE [LARGE SCALE GENOMIC DNA]</scope>
    <source>
        <strain evidence="1 2">CBS 129021</strain>
    </source>
</reference>
<sequence>MLRAAAQLAMKSKMAGVGVFRNSEWLVDRAAAERDASGPCVIVPELPALRNLNLRAGLIQTLAGRDFRNMEQYMCLIGRMLESQPMIIHCSGLSKIQYPRSASAVAEHIESLLRGPSVYHPTRIIMNHVVHQYGSTGNQVHIRPRPRSILGVQPDAGCQWIISRIWHEQHSSILKHRVIRFQTQLLRGFHGLYHSSIQFKIYPTK</sequence>
<evidence type="ECO:0000313" key="1">
    <source>
        <dbReference type="EMBL" id="ORY66996.1"/>
    </source>
</evidence>
<comment type="caution">
    <text evidence="1">The sequence shown here is derived from an EMBL/GenBank/DDBJ whole genome shotgun (WGS) entry which is preliminary data.</text>
</comment>
<organism evidence="1 2">
    <name type="scientific">Pseudomassariella vexata</name>
    <dbReference type="NCBI Taxonomy" id="1141098"/>
    <lineage>
        <taxon>Eukaryota</taxon>
        <taxon>Fungi</taxon>
        <taxon>Dikarya</taxon>
        <taxon>Ascomycota</taxon>
        <taxon>Pezizomycotina</taxon>
        <taxon>Sordariomycetes</taxon>
        <taxon>Xylariomycetidae</taxon>
        <taxon>Amphisphaeriales</taxon>
        <taxon>Pseudomassariaceae</taxon>
        <taxon>Pseudomassariella</taxon>
    </lineage>
</organism>